<reference evidence="1 2" key="1">
    <citation type="submission" date="2021-06" db="EMBL/GenBank/DDBJ databases">
        <title>Gemonas diversity in paddy soil.</title>
        <authorList>
            <person name="Liu G."/>
        </authorList>
    </citation>
    <scope>NUCLEOTIDE SEQUENCE [LARGE SCALE GENOMIC DNA]</scope>
    <source>
        <strain evidence="1 2">RG10</strain>
    </source>
</reference>
<gene>
    <name evidence="1" type="ORF">KP004_12135</name>
</gene>
<sequence length="101" mass="11646">MNEQDRQFIEALFARQGDEFRQELKATSESFRQELQATSESFRQELQATTEEFKQHVSSAVEIFGHQVALLAEGHHAVLDKLEGLEGRFEAHHGIYRVKES</sequence>
<evidence type="ECO:0000313" key="2">
    <source>
        <dbReference type="Proteomes" id="UP000683557"/>
    </source>
</evidence>
<dbReference type="RefSeq" id="WP_216798799.1">
    <property type="nucleotide sequence ID" value="NZ_CP076723.1"/>
</dbReference>
<proteinExistence type="predicted"/>
<protein>
    <submittedName>
        <fullName evidence="1">Uncharacterized protein</fullName>
    </submittedName>
</protein>
<name>A0ABX8J154_9BACT</name>
<organism evidence="1 2">
    <name type="scientific">Geomonas oryzisoli</name>
    <dbReference type="NCBI Taxonomy" id="2847992"/>
    <lineage>
        <taxon>Bacteria</taxon>
        <taxon>Pseudomonadati</taxon>
        <taxon>Thermodesulfobacteriota</taxon>
        <taxon>Desulfuromonadia</taxon>
        <taxon>Geobacterales</taxon>
        <taxon>Geobacteraceae</taxon>
        <taxon>Geomonas</taxon>
    </lineage>
</organism>
<dbReference type="EMBL" id="CP076723">
    <property type="protein sequence ID" value="QWV91973.1"/>
    <property type="molecule type" value="Genomic_DNA"/>
</dbReference>
<dbReference type="Proteomes" id="UP000683557">
    <property type="component" value="Chromosome"/>
</dbReference>
<keyword evidence="2" id="KW-1185">Reference proteome</keyword>
<accession>A0ABX8J154</accession>
<evidence type="ECO:0000313" key="1">
    <source>
        <dbReference type="EMBL" id="QWV91973.1"/>
    </source>
</evidence>